<organism evidence="3 4">
    <name type="scientific">Trichogramma brassicae</name>
    <dbReference type="NCBI Taxonomy" id="86971"/>
    <lineage>
        <taxon>Eukaryota</taxon>
        <taxon>Metazoa</taxon>
        <taxon>Ecdysozoa</taxon>
        <taxon>Arthropoda</taxon>
        <taxon>Hexapoda</taxon>
        <taxon>Insecta</taxon>
        <taxon>Pterygota</taxon>
        <taxon>Neoptera</taxon>
        <taxon>Endopterygota</taxon>
        <taxon>Hymenoptera</taxon>
        <taxon>Apocrita</taxon>
        <taxon>Proctotrupomorpha</taxon>
        <taxon>Chalcidoidea</taxon>
        <taxon>Trichogrammatidae</taxon>
        <taxon>Trichogramma</taxon>
    </lineage>
</organism>
<sequence length="430" mass="49011">MFYDINEELHQTVHTNAKDKHGRTPLYLATAPRYCDKWSNFLLMAGADPSIACGKGVTPLHVVCDKYRDSSSLATILLQLSHERYRPLQINPQDKLGNTSTAAHGHGPPTTKTCFSLRVRLPDTHNCAIVDRVLIKLILHRRSAQASTCASLAPSRCEFDYEIVHREGAKLAHVDALSRAPMEYEFDKDPVDDSAIMSIWETNRNENCEIGVFIIIDDNQEILAFQFRDEEIEAKRKILNKPASQRSRDEKESVKDFEISSGVLYKRIGDKLRYVVPKCMRKSLAVRYHDYGGHQGVARTFELMSRRYYFAGMRRYIKQHVHSCFHCLASKTRPGRQLGELHPIPPGKRPFHTIHIDHVGPFVRSSRGNKFVFVLIDNLTKFVILVAMRDTKTANVVKSLEQFVCDFGAPVRIISDRGTCFTSKNFGEFL</sequence>
<dbReference type="InterPro" id="IPR050951">
    <property type="entry name" value="Retrovirus_Pol_polyprotein"/>
</dbReference>
<evidence type="ECO:0000256" key="1">
    <source>
        <dbReference type="ARBA" id="ARBA00012493"/>
    </source>
</evidence>
<dbReference type="InterPro" id="IPR012337">
    <property type="entry name" value="RNaseH-like_sf"/>
</dbReference>
<accession>A0A6H5IWZ3</accession>
<dbReference type="InterPro" id="IPR041588">
    <property type="entry name" value="Integrase_H2C2"/>
</dbReference>
<feature type="domain" description="Integrase catalytic" evidence="2">
    <location>
        <begin position="346"/>
        <end position="430"/>
    </location>
</feature>
<dbReference type="SUPFAM" id="SSF53098">
    <property type="entry name" value="Ribonuclease H-like"/>
    <property type="match status" value="1"/>
</dbReference>
<proteinExistence type="predicted"/>
<protein>
    <recommendedName>
        <fullName evidence="1">RNA-directed DNA polymerase</fullName>
        <ecNumber evidence="1">2.7.7.49</ecNumber>
    </recommendedName>
</protein>
<dbReference type="Gene3D" id="3.30.420.10">
    <property type="entry name" value="Ribonuclease H-like superfamily/Ribonuclease H"/>
    <property type="match status" value="1"/>
</dbReference>
<dbReference type="Gene3D" id="1.25.40.20">
    <property type="entry name" value="Ankyrin repeat-containing domain"/>
    <property type="match status" value="1"/>
</dbReference>
<reference evidence="3 4" key="1">
    <citation type="submission" date="2020-02" db="EMBL/GenBank/DDBJ databases">
        <authorList>
            <person name="Ferguson B K."/>
        </authorList>
    </citation>
    <scope>NUCLEOTIDE SEQUENCE [LARGE SCALE GENOMIC DNA]</scope>
</reference>
<gene>
    <name evidence="3" type="ORF">TBRA_LOCUS13513</name>
</gene>
<dbReference type="FunFam" id="1.10.340.70:FF:000001">
    <property type="entry name" value="Retrovirus-related Pol polyprotein from transposon gypsy-like Protein"/>
    <property type="match status" value="1"/>
</dbReference>
<dbReference type="PROSITE" id="PS50994">
    <property type="entry name" value="INTEGRASE"/>
    <property type="match status" value="1"/>
</dbReference>
<dbReference type="PANTHER" id="PTHR37984:SF5">
    <property type="entry name" value="PROTEIN NYNRIN-LIKE"/>
    <property type="match status" value="1"/>
</dbReference>
<dbReference type="GO" id="GO:0003964">
    <property type="term" value="F:RNA-directed DNA polymerase activity"/>
    <property type="evidence" value="ECO:0007669"/>
    <property type="project" value="UniProtKB-EC"/>
</dbReference>
<dbReference type="SUPFAM" id="SSF48403">
    <property type="entry name" value="Ankyrin repeat"/>
    <property type="match status" value="1"/>
</dbReference>
<name>A0A6H5IWZ3_9HYME</name>
<evidence type="ECO:0000259" key="2">
    <source>
        <dbReference type="PROSITE" id="PS50994"/>
    </source>
</evidence>
<dbReference type="Proteomes" id="UP000479190">
    <property type="component" value="Unassembled WGS sequence"/>
</dbReference>
<dbReference type="PANTHER" id="PTHR37984">
    <property type="entry name" value="PROTEIN CBG26694"/>
    <property type="match status" value="1"/>
</dbReference>
<dbReference type="Pfam" id="PF00665">
    <property type="entry name" value="rve"/>
    <property type="match status" value="1"/>
</dbReference>
<dbReference type="InterPro" id="IPR036770">
    <property type="entry name" value="Ankyrin_rpt-contain_sf"/>
</dbReference>
<evidence type="ECO:0000313" key="3">
    <source>
        <dbReference type="EMBL" id="CAB0041865.1"/>
    </source>
</evidence>
<dbReference type="OrthoDB" id="8014450at2759"/>
<dbReference type="GO" id="GO:0003676">
    <property type="term" value="F:nucleic acid binding"/>
    <property type="evidence" value="ECO:0007669"/>
    <property type="project" value="InterPro"/>
</dbReference>
<dbReference type="EMBL" id="CADCXV010001137">
    <property type="protein sequence ID" value="CAB0041865.1"/>
    <property type="molecule type" value="Genomic_DNA"/>
</dbReference>
<dbReference type="Pfam" id="PF17921">
    <property type="entry name" value="Integrase_H2C2"/>
    <property type="match status" value="1"/>
</dbReference>
<dbReference type="EC" id="2.7.7.49" evidence="1"/>
<keyword evidence="4" id="KW-1185">Reference proteome</keyword>
<dbReference type="Gene3D" id="1.10.340.70">
    <property type="match status" value="1"/>
</dbReference>
<dbReference type="AlphaFoldDB" id="A0A6H5IWZ3"/>
<dbReference type="InterPro" id="IPR001584">
    <property type="entry name" value="Integrase_cat-core"/>
</dbReference>
<evidence type="ECO:0000313" key="4">
    <source>
        <dbReference type="Proteomes" id="UP000479190"/>
    </source>
</evidence>
<dbReference type="GO" id="GO:0015074">
    <property type="term" value="P:DNA integration"/>
    <property type="evidence" value="ECO:0007669"/>
    <property type="project" value="InterPro"/>
</dbReference>
<dbReference type="InterPro" id="IPR036397">
    <property type="entry name" value="RNaseH_sf"/>
</dbReference>